<name>A0A4W5KLX3_9TELE</name>
<organism evidence="3 4">
    <name type="scientific">Hucho hucho</name>
    <name type="common">huchen</name>
    <dbReference type="NCBI Taxonomy" id="62062"/>
    <lineage>
        <taxon>Eukaryota</taxon>
        <taxon>Metazoa</taxon>
        <taxon>Chordata</taxon>
        <taxon>Craniata</taxon>
        <taxon>Vertebrata</taxon>
        <taxon>Euteleostomi</taxon>
        <taxon>Actinopterygii</taxon>
        <taxon>Neopterygii</taxon>
        <taxon>Teleostei</taxon>
        <taxon>Protacanthopterygii</taxon>
        <taxon>Salmoniformes</taxon>
        <taxon>Salmonidae</taxon>
        <taxon>Salmoninae</taxon>
        <taxon>Hucho</taxon>
    </lineage>
</organism>
<keyword evidence="4" id="KW-1185">Reference proteome</keyword>
<keyword evidence="2" id="KW-0732">Signal</keyword>
<reference evidence="3" key="2">
    <citation type="submission" date="2025-08" db="UniProtKB">
        <authorList>
            <consortium name="Ensembl"/>
        </authorList>
    </citation>
    <scope>IDENTIFICATION</scope>
</reference>
<dbReference type="STRING" id="62062.ENSHHUP00000018263"/>
<feature type="chain" id="PRO_5021201679" evidence="2">
    <location>
        <begin position="21"/>
        <end position="156"/>
    </location>
</feature>
<evidence type="ECO:0000256" key="2">
    <source>
        <dbReference type="SAM" id="SignalP"/>
    </source>
</evidence>
<dbReference type="Proteomes" id="UP000314982">
    <property type="component" value="Unassembled WGS sequence"/>
</dbReference>
<protein>
    <submittedName>
        <fullName evidence="3">Uncharacterized protein</fullName>
    </submittedName>
</protein>
<evidence type="ECO:0000313" key="3">
    <source>
        <dbReference type="Ensembl" id="ENSHHUP00000018263.1"/>
    </source>
</evidence>
<dbReference type="Ensembl" id="ENSHHUT00000018919.1">
    <property type="protein sequence ID" value="ENSHHUP00000018263.1"/>
    <property type="gene ID" value="ENSHHUG00000011381.1"/>
</dbReference>
<sequence>YNLLLISPLLSLSLSPPSLSLPRLSLSLPCLSLSLPLFSLTPSLPVSLSLPISVSLSVPLSRRGKDIPVKAGRGVKKTPPSTSPTNPEEEEEEPNSGAVTQQLNGSPAVPSIGQPLDLPPLAHPTLCALASRDNQSEEATCCLDDCTSDGTLTKEA</sequence>
<evidence type="ECO:0000313" key="4">
    <source>
        <dbReference type="Proteomes" id="UP000314982"/>
    </source>
</evidence>
<feature type="signal peptide" evidence="2">
    <location>
        <begin position="1"/>
        <end position="20"/>
    </location>
</feature>
<reference evidence="4" key="1">
    <citation type="submission" date="2018-06" db="EMBL/GenBank/DDBJ databases">
        <title>Genome assembly of Danube salmon.</title>
        <authorList>
            <person name="Macqueen D.J."/>
            <person name="Gundappa M.K."/>
        </authorList>
    </citation>
    <scope>NUCLEOTIDE SEQUENCE [LARGE SCALE GENOMIC DNA]</scope>
</reference>
<feature type="region of interest" description="Disordered" evidence="1">
    <location>
        <begin position="65"/>
        <end position="117"/>
    </location>
</feature>
<proteinExistence type="predicted"/>
<evidence type="ECO:0000256" key="1">
    <source>
        <dbReference type="SAM" id="MobiDB-lite"/>
    </source>
</evidence>
<dbReference type="AlphaFoldDB" id="A0A4W5KLX3"/>
<reference evidence="3" key="3">
    <citation type="submission" date="2025-09" db="UniProtKB">
        <authorList>
            <consortium name="Ensembl"/>
        </authorList>
    </citation>
    <scope>IDENTIFICATION</scope>
</reference>
<accession>A0A4W5KLX3</accession>